<protein>
    <submittedName>
        <fullName evidence="1">Uncharacterized protein</fullName>
    </submittedName>
</protein>
<keyword evidence="2" id="KW-1185">Reference proteome</keyword>
<evidence type="ECO:0000313" key="2">
    <source>
        <dbReference type="Proteomes" id="UP000515318"/>
    </source>
</evidence>
<accession>A0A7D7F0Q1</accession>
<dbReference type="EMBL" id="MT354570">
    <property type="protein sequence ID" value="QMP84077.1"/>
    <property type="molecule type" value="Genomic_DNA"/>
</dbReference>
<evidence type="ECO:0000313" key="1">
    <source>
        <dbReference type="EMBL" id="QMP84077.1"/>
    </source>
</evidence>
<name>A0A7D7F0Q1_9CAUD</name>
<proteinExistence type="predicted"/>
<dbReference type="Proteomes" id="UP000515318">
    <property type="component" value="Segment"/>
</dbReference>
<gene>
    <name evidence="1" type="ORF">phiB1_1_50</name>
</gene>
<sequence>MAGIVSASKVQVENAYRALVKLELELGIFNQGSDQPTTITGDRITQVNALVAAAVAALAPLNT</sequence>
<reference evidence="1 2" key="1">
    <citation type="submission" date="2020-04" db="EMBL/GenBank/DDBJ databases">
        <authorList>
            <person name="Martino G."/>
            <person name="Holtappels D."/>
            <person name="Wagemans J."/>
            <person name="Lavigne R."/>
            <person name="Turina M."/>
            <person name="Ciuffo M."/>
        </authorList>
    </citation>
    <scope>NUCLEOTIDE SEQUENCE [LARGE SCALE GENOMIC DNA]</scope>
</reference>
<organism evidence="1 2">
    <name type="scientific">Pseudomonas phage phiB1_1</name>
    <dbReference type="NCBI Taxonomy" id="2755402"/>
    <lineage>
        <taxon>Viruses</taxon>
        <taxon>Duplodnaviria</taxon>
        <taxon>Heunggongvirae</taxon>
        <taxon>Uroviricota</taxon>
        <taxon>Caudoviricetes</taxon>
        <taxon>Autographivirales</taxon>
        <taxon>Autoscriptoviridae</taxon>
        <taxon>Krylovirinae</taxon>
        <taxon>Torinorumvirus</taxon>
        <taxon>Torinorumvirus B11</taxon>
    </lineage>
</organism>